<evidence type="ECO:0000313" key="3">
    <source>
        <dbReference type="Proteomes" id="UP000634134"/>
    </source>
</evidence>
<sequence>MKKFNLMFILAVTMFAAVSCKDDDDDNDSVTDQLTDSDRTFVLNAADGGMFEVMAGQLALKMDSMMVDSMGTDSMAMDSMGMGTGTTSGLDSAGIRSFASMMVTDHTKANNELKTLAAKKSVTLPTTLTTAKQQKLDSLNAMSGSAFNRAYIKMMVSSHQETVDMFQKESDSGSDTDVKSFSSTWLPTFKTHLQHAQMLQDSL</sequence>
<dbReference type="Proteomes" id="UP000634134">
    <property type="component" value="Unassembled WGS sequence"/>
</dbReference>
<dbReference type="Gene3D" id="1.20.1260.10">
    <property type="match status" value="1"/>
</dbReference>
<evidence type="ECO:0000259" key="1">
    <source>
        <dbReference type="Pfam" id="PF13628"/>
    </source>
</evidence>
<dbReference type="EMBL" id="JACYGY010000001">
    <property type="protein sequence ID" value="MBE9464258.1"/>
    <property type="molecule type" value="Genomic_DNA"/>
</dbReference>
<reference evidence="3" key="1">
    <citation type="submission" date="2023-07" db="EMBL/GenBank/DDBJ databases">
        <title>Dyadobacter sp. nov 'subterranea' isolated from contaminted grondwater.</title>
        <authorList>
            <person name="Szabo I."/>
            <person name="Al-Omari J."/>
            <person name="Szerdahelyi S.G."/>
            <person name="Rado J."/>
        </authorList>
    </citation>
    <scope>NUCLEOTIDE SEQUENCE [LARGE SCALE GENOMIC DNA]</scope>
    <source>
        <strain evidence="3">UP-52</strain>
    </source>
</reference>
<keyword evidence="3" id="KW-1185">Reference proteome</keyword>
<feature type="domain" description="DUF4142" evidence="1">
    <location>
        <begin position="92"/>
        <end position="199"/>
    </location>
</feature>
<comment type="caution">
    <text evidence="2">The sequence shown here is derived from an EMBL/GenBank/DDBJ whole genome shotgun (WGS) entry which is preliminary data.</text>
</comment>
<organism evidence="2 3">
    <name type="scientific">Dyadobacter subterraneus</name>
    <dbReference type="NCBI Taxonomy" id="2773304"/>
    <lineage>
        <taxon>Bacteria</taxon>
        <taxon>Pseudomonadati</taxon>
        <taxon>Bacteroidota</taxon>
        <taxon>Cytophagia</taxon>
        <taxon>Cytophagales</taxon>
        <taxon>Spirosomataceae</taxon>
        <taxon>Dyadobacter</taxon>
    </lineage>
</organism>
<dbReference type="PANTHER" id="PTHR38593:SF1">
    <property type="entry name" value="BLR2558 PROTEIN"/>
    <property type="match status" value="1"/>
</dbReference>
<evidence type="ECO:0000313" key="2">
    <source>
        <dbReference type="EMBL" id="MBE9464258.1"/>
    </source>
</evidence>
<gene>
    <name evidence="2" type="ORF">IEE83_20415</name>
</gene>
<dbReference type="PROSITE" id="PS51257">
    <property type="entry name" value="PROKAR_LIPOPROTEIN"/>
    <property type="match status" value="1"/>
</dbReference>
<accession>A0ABR9WFI8</accession>
<dbReference type="InterPro" id="IPR025419">
    <property type="entry name" value="DUF4142"/>
</dbReference>
<dbReference type="PANTHER" id="PTHR38593">
    <property type="entry name" value="BLR2558 PROTEIN"/>
    <property type="match status" value="1"/>
</dbReference>
<dbReference type="InterPro" id="IPR012347">
    <property type="entry name" value="Ferritin-like"/>
</dbReference>
<dbReference type="RefSeq" id="WP_194122330.1">
    <property type="nucleotide sequence ID" value="NZ_JACYGY010000001.1"/>
</dbReference>
<proteinExistence type="predicted"/>
<dbReference type="Pfam" id="PF13628">
    <property type="entry name" value="DUF4142"/>
    <property type="match status" value="1"/>
</dbReference>
<protein>
    <submittedName>
        <fullName evidence="2">DUF4142 domain-containing protein</fullName>
    </submittedName>
</protein>
<name>A0ABR9WFI8_9BACT</name>